<keyword evidence="13" id="KW-0157">Chromophore</keyword>
<dbReference type="SUPFAM" id="SSF55874">
    <property type="entry name" value="ATPase domain of HSP90 chaperone/DNA topoisomerase II/histidine kinase"/>
    <property type="match status" value="1"/>
</dbReference>
<evidence type="ECO:0000256" key="8">
    <source>
        <dbReference type="ARBA" id="ARBA00022679"/>
    </source>
</evidence>
<reference evidence="19 20" key="1">
    <citation type="journal article" date="2017" name="Curr. Biol.">
        <title>Genome architecture and evolution of a unichromosomal asexual nematode.</title>
        <authorList>
            <person name="Fradin H."/>
            <person name="Zegar C."/>
            <person name="Gutwein M."/>
            <person name="Lucas J."/>
            <person name="Kovtun M."/>
            <person name="Corcoran D."/>
            <person name="Baugh L.R."/>
            <person name="Kiontke K."/>
            <person name="Gunsalus K."/>
            <person name="Fitch D.H."/>
            <person name="Piano F."/>
        </authorList>
    </citation>
    <scope>NUCLEOTIDE SEQUENCE [LARGE SCALE GENOMIC DNA]</scope>
    <source>
        <strain evidence="19">PF1309</strain>
    </source>
</reference>
<evidence type="ECO:0000256" key="7">
    <source>
        <dbReference type="ARBA" id="ARBA00022643"/>
    </source>
</evidence>
<dbReference type="Pfam" id="PF08447">
    <property type="entry name" value="PAS_3"/>
    <property type="match status" value="1"/>
</dbReference>
<dbReference type="InterPro" id="IPR036890">
    <property type="entry name" value="HATPase_C_sf"/>
</dbReference>
<evidence type="ECO:0000313" key="19">
    <source>
        <dbReference type="EMBL" id="PAV71313.1"/>
    </source>
</evidence>
<keyword evidence="16" id="KW-0175">Coiled coil</keyword>
<protein>
    <recommendedName>
        <fullName evidence="2">histidine kinase</fullName>
        <ecNumber evidence="2">2.7.13.3</ecNumber>
    </recommendedName>
</protein>
<dbReference type="GO" id="GO:0004673">
    <property type="term" value="F:protein histidine kinase activity"/>
    <property type="evidence" value="ECO:0007669"/>
    <property type="project" value="UniProtKB-EC"/>
</dbReference>
<keyword evidence="7" id="KW-0288">FMN</keyword>
<keyword evidence="12" id="KW-0067">ATP-binding</keyword>
<organism evidence="19 20">
    <name type="scientific">Diploscapter pachys</name>
    <dbReference type="NCBI Taxonomy" id="2018661"/>
    <lineage>
        <taxon>Eukaryota</taxon>
        <taxon>Metazoa</taxon>
        <taxon>Ecdysozoa</taxon>
        <taxon>Nematoda</taxon>
        <taxon>Chromadorea</taxon>
        <taxon>Rhabditida</taxon>
        <taxon>Rhabditina</taxon>
        <taxon>Rhabditomorpha</taxon>
        <taxon>Rhabditoidea</taxon>
        <taxon>Rhabditidae</taxon>
        <taxon>Diploscapter</taxon>
    </lineage>
</organism>
<keyword evidence="10" id="KW-0547">Nucleotide-binding</keyword>
<evidence type="ECO:0000256" key="13">
    <source>
        <dbReference type="ARBA" id="ARBA00022991"/>
    </source>
</evidence>
<evidence type="ECO:0000256" key="1">
    <source>
        <dbReference type="ARBA" id="ARBA00000085"/>
    </source>
</evidence>
<dbReference type="InterPro" id="IPR035965">
    <property type="entry name" value="PAS-like_dom_sf"/>
</dbReference>
<dbReference type="Gene3D" id="3.30.565.10">
    <property type="entry name" value="Histidine kinase-like ATPase, C-terminal domain"/>
    <property type="match status" value="1"/>
</dbReference>
<dbReference type="SMART" id="SM00911">
    <property type="entry name" value="HWE_HK"/>
    <property type="match status" value="1"/>
</dbReference>
<dbReference type="OrthoDB" id="447251at2759"/>
<accession>A0A2A2KBR7</accession>
<dbReference type="EC" id="2.7.13.3" evidence="2"/>
<dbReference type="PANTHER" id="PTHR41523:SF7">
    <property type="entry name" value="HISTIDINE KINASE"/>
    <property type="match status" value="1"/>
</dbReference>
<dbReference type="Proteomes" id="UP000218231">
    <property type="component" value="Unassembled WGS sequence"/>
</dbReference>
<dbReference type="InterPro" id="IPR011102">
    <property type="entry name" value="Sig_transdc_His_kinase_HWE"/>
</dbReference>
<dbReference type="SMART" id="SM00091">
    <property type="entry name" value="PAS"/>
    <property type="match status" value="2"/>
</dbReference>
<feature type="domain" description="PAC" evidence="18">
    <location>
        <begin position="123"/>
        <end position="177"/>
    </location>
</feature>
<evidence type="ECO:0000259" key="17">
    <source>
        <dbReference type="PROSITE" id="PS50112"/>
    </source>
</evidence>
<evidence type="ECO:0000256" key="10">
    <source>
        <dbReference type="ARBA" id="ARBA00022741"/>
    </source>
</evidence>
<evidence type="ECO:0000256" key="2">
    <source>
        <dbReference type="ARBA" id="ARBA00012438"/>
    </source>
</evidence>
<dbReference type="InterPro" id="IPR000700">
    <property type="entry name" value="PAS-assoc_C"/>
</dbReference>
<keyword evidence="20" id="KW-1185">Reference proteome</keyword>
<dbReference type="GO" id="GO:0009881">
    <property type="term" value="F:photoreceptor activity"/>
    <property type="evidence" value="ECO:0007669"/>
    <property type="project" value="UniProtKB-KW"/>
</dbReference>
<dbReference type="Pfam" id="PF07536">
    <property type="entry name" value="HWE_HK"/>
    <property type="match status" value="1"/>
</dbReference>
<evidence type="ECO:0000256" key="9">
    <source>
        <dbReference type="ARBA" id="ARBA00022737"/>
    </source>
</evidence>
<proteinExistence type="predicted"/>
<evidence type="ECO:0000256" key="4">
    <source>
        <dbReference type="ARBA" id="ARBA00022553"/>
    </source>
</evidence>
<dbReference type="EMBL" id="LIAE01009079">
    <property type="protein sequence ID" value="PAV71313.1"/>
    <property type="molecule type" value="Genomic_DNA"/>
</dbReference>
<keyword evidence="4" id="KW-0597">Phosphoprotein</keyword>
<evidence type="ECO:0000256" key="12">
    <source>
        <dbReference type="ARBA" id="ARBA00022840"/>
    </source>
</evidence>
<dbReference type="STRING" id="2018661.A0A2A2KBR7"/>
<evidence type="ECO:0000256" key="5">
    <source>
        <dbReference type="ARBA" id="ARBA00022606"/>
    </source>
</evidence>
<evidence type="ECO:0000313" key="20">
    <source>
        <dbReference type="Proteomes" id="UP000218231"/>
    </source>
</evidence>
<evidence type="ECO:0000259" key="18">
    <source>
        <dbReference type="PROSITE" id="PS50113"/>
    </source>
</evidence>
<comment type="catalytic activity">
    <reaction evidence="1">
        <text>ATP + protein L-histidine = ADP + protein N-phospho-L-histidine.</text>
        <dbReference type="EC" id="2.7.13.3"/>
    </reaction>
</comment>
<dbReference type="Pfam" id="PF13426">
    <property type="entry name" value="PAS_9"/>
    <property type="match status" value="1"/>
</dbReference>
<dbReference type="SMART" id="SM00086">
    <property type="entry name" value="PAC"/>
    <property type="match status" value="2"/>
</dbReference>
<dbReference type="SUPFAM" id="SSF55785">
    <property type="entry name" value="PYP-like sensor domain (PAS domain)"/>
    <property type="match status" value="2"/>
</dbReference>
<keyword evidence="15" id="KW-0675">Receptor</keyword>
<dbReference type="InterPro" id="IPR001610">
    <property type="entry name" value="PAC"/>
</dbReference>
<keyword evidence="5" id="KW-0716">Sensory transduction</keyword>
<dbReference type="PROSITE" id="PS50113">
    <property type="entry name" value="PAC"/>
    <property type="match status" value="2"/>
</dbReference>
<evidence type="ECO:0000256" key="15">
    <source>
        <dbReference type="ARBA" id="ARBA00023170"/>
    </source>
</evidence>
<feature type="domain" description="PAS" evidence="17">
    <location>
        <begin position="49"/>
        <end position="122"/>
    </location>
</feature>
<keyword evidence="14" id="KW-0843">Virulence</keyword>
<evidence type="ECO:0000256" key="16">
    <source>
        <dbReference type="SAM" id="Coils"/>
    </source>
</evidence>
<keyword evidence="8" id="KW-0808">Transferase</keyword>
<dbReference type="AlphaFoldDB" id="A0A2A2KBR7"/>
<evidence type="ECO:0000256" key="11">
    <source>
        <dbReference type="ARBA" id="ARBA00022777"/>
    </source>
</evidence>
<dbReference type="InterPro" id="IPR013655">
    <property type="entry name" value="PAS_fold_3"/>
</dbReference>
<evidence type="ECO:0000256" key="6">
    <source>
        <dbReference type="ARBA" id="ARBA00022630"/>
    </source>
</evidence>
<feature type="domain" description="PAS" evidence="17">
    <location>
        <begin position="196"/>
        <end position="267"/>
    </location>
</feature>
<evidence type="ECO:0000256" key="3">
    <source>
        <dbReference type="ARBA" id="ARBA00022543"/>
    </source>
</evidence>
<gene>
    <name evidence="19" type="ORF">WR25_23271</name>
</gene>
<keyword evidence="9" id="KW-0677">Repeat</keyword>
<dbReference type="PROSITE" id="PS50112">
    <property type="entry name" value="PAS"/>
    <property type="match status" value="2"/>
</dbReference>
<keyword evidence="6" id="KW-0285">Flavoprotein</keyword>
<comment type="caution">
    <text evidence="19">The sequence shown here is derived from an EMBL/GenBank/DDBJ whole genome shotgun (WGS) entry which is preliminary data.</text>
</comment>
<keyword evidence="3" id="KW-0600">Photoreceptor protein</keyword>
<sequence>MPFDANPIASVTTVPALDRQPLPPVPHTPFVAPPAVRAAIDAFLHGLDPSDPFLAVVQHSITAIVVSDPTLPDNPLIYVNDAFTALTGFDAAEVLGRNCRFMQGPLTASADVERLRAAIRRRERIEVDLLNHRRDGTPFWNRLMVAPVFDAAGELRYFVASQLDVTIERHRLQQLQQDRDSLNAELEKREALLAEREARLAMALNAGGLGTWTLALPSNVLTASESCLANFGFPAGAHFGEQNLAESLHPDDAARVLAAIRDTIVNDAPYDIEYRILTPAGEQRWIHARGAVQRRADGTPLEMSGFTSNITARKFAEEHRAVLARELTHRVKNTLATVGAVVSQTLRDAPSLGEARAAVAGRIASLGAAHELLVRDEVEGAAIGEIVERVLAPFLDSNGRRFTIEGPDIRLSPEITLALSMALHELATNAIKYGALSVPEGQVAIRWALVGAVGARRFAFSWAEQGGPPVTAPMHTGFGTRMIQRVFAQHVEGEAGITYAPEGVRFAIEAPV</sequence>
<feature type="domain" description="PAC" evidence="18">
    <location>
        <begin position="270"/>
        <end position="322"/>
    </location>
</feature>
<dbReference type="CDD" id="cd00130">
    <property type="entry name" value="PAS"/>
    <property type="match status" value="2"/>
</dbReference>
<name>A0A2A2KBR7_9BILA</name>
<feature type="coiled-coil region" evidence="16">
    <location>
        <begin position="165"/>
        <end position="199"/>
    </location>
</feature>
<evidence type="ECO:0000256" key="14">
    <source>
        <dbReference type="ARBA" id="ARBA00023026"/>
    </source>
</evidence>
<dbReference type="Gene3D" id="2.10.70.100">
    <property type="match status" value="1"/>
</dbReference>
<dbReference type="InterPro" id="IPR000014">
    <property type="entry name" value="PAS"/>
</dbReference>
<keyword evidence="11" id="KW-0418">Kinase</keyword>
<dbReference type="PANTHER" id="PTHR41523">
    <property type="entry name" value="TWO-COMPONENT SYSTEM SENSOR PROTEIN"/>
    <property type="match status" value="1"/>
</dbReference>
<dbReference type="Gene3D" id="3.30.450.20">
    <property type="entry name" value="PAS domain"/>
    <property type="match status" value="2"/>
</dbReference>
<dbReference type="NCBIfam" id="TIGR00229">
    <property type="entry name" value="sensory_box"/>
    <property type="match status" value="2"/>
</dbReference>
<dbReference type="GO" id="GO:0005524">
    <property type="term" value="F:ATP binding"/>
    <property type="evidence" value="ECO:0007669"/>
    <property type="project" value="UniProtKB-KW"/>
</dbReference>